<keyword evidence="10" id="KW-1185">Reference proteome</keyword>
<keyword evidence="2" id="KW-0597">Phosphoprotein</keyword>
<feature type="region of interest" description="Disordered" evidence="8">
    <location>
        <begin position="1"/>
        <end position="36"/>
    </location>
</feature>
<dbReference type="PANTHER" id="PTHR15741">
    <property type="entry name" value="BASIC HELIX-LOOP-HELIX ZIP TRANSCRIPTION FACTOR"/>
    <property type="match status" value="1"/>
</dbReference>
<feature type="compositionally biased region" description="Polar residues" evidence="8">
    <location>
        <begin position="698"/>
        <end position="708"/>
    </location>
</feature>
<evidence type="ECO:0000313" key="11">
    <source>
        <dbReference type="RefSeq" id="XP_031428272.1"/>
    </source>
</evidence>
<evidence type="ECO:0000256" key="4">
    <source>
        <dbReference type="ARBA" id="ARBA00023125"/>
    </source>
</evidence>
<feature type="compositionally biased region" description="Polar residues" evidence="8">
    <location>
        <begin position="608"/>
        <end position="629"/>
    </location>
</feature>
<keyword evidence="7" id="KW-0175">Coiled coil</keyword>
<feature type="compositionally biased region" description="Low complexity" evidence="8">
    <location>
        <begin position="630"/>
        <end position="641"/>
    </location>
</feature>
<dbReference type="AlphaFoldDB" id="A0A6P8FYJ4"/>
<accession>A0A6P8FYJ4</accession>
<dbReference type="RefSeq" id="XP_031428272.1">
    <property type="nucleotide sequence ID" value="XM_031572412.2"/>
</dbReference>
<evidence type="ECO:0000256" key="8">
    <source>
        <dbReference type="SAM" id="MobiDB-lite"/>
    </source>
</evidence>
<evidence type="ECO:0000256" key="7">
    <source>
        <dbReference type="SAM" id="Coils"/>
    </source>
</evidence>
<dbReference type="GO" id="GO:0000981">
    <property type="term" value="F:DNA-binding transcription factor activity, RNA polymerase II-specific"/>
    <property type="evidence" value="ECO:0007669"/>
    <property type="project" value="TreeGrafter"/>
</dbReference>
<dbReference type="GO" id="GO:0046983">
    <property type="term" value="F:protein dimerization activity"/>
    <property type="evidence" value="ECO:0007669"/>
    <property type="project" value="InterPro"/>
</dbReference>
<dbReference type="Pfam" id="PF00010">
    <property type="entry name" value="HLH"/>
    <property type="match status" value="1"/>
</dbReference>
<evidence type="ECO:0000256" key="3">
    <source>
        <dbReference type="ARBA" id="ARBA00023015"/>
    </source>
</evidence>
<protein>
    <submittedName>
        <fullName evidence="11">Carbohydrate-responsive element-binding protein-like</fullName>
    </submittedName>
</protein>
<dbReference type="CDD" id="cd21771">
    <property type="entry name" value="NES2-NLS_ChREBP"/>
    <property type="match status" value="1"/>
</dbReference>
<dbReference type="SUPFAM" id="SSF47459">
    <property type="entry name" value="HLH, helix-loop-helix DNA-binding domain"/>
    <property type="match status" value="1"/>
</dbReference>
<sequence>MAKVDKMSPKFSEHSKENPLPDSESDSDPEDDPLANVGIGPNFGSVLRSQVIHSGHFMVSSPHSDATLRRRKSGATDFDTVNKTWCQTYKFGPFNSGSLSIDPTLTRLFECMTLAYSGKIASPKWKSFKGLRLLWWDKIRLNNGIWRAWFIQYVEKRKNPVCGFVTPLEGLEADTHRKPEAIVLEGNYWKRRIEVVIKEYHKWRIYYKKRLQKNKDGLLSMLPKGSIGRAGLEKWSNQMYQEPDPLAELDCFLSDISDTLFTMTQKPSSWGDERHSAYTSNADMIQPGLTPLQPSLDDFMDIPDIFTSYRGQALDQACYADYGYFESSASGPFPGAATPAAGTSLMHTDSSQLSQPSLSSESLSAPPSSDTIPGSHYHRQPVTSDMTFDPTNMACDPKFKGHQKYSPQSECGAAGLVPEVSLYRQAAYITPAITMASSSSQVPPVITQESPYLYPGPCHKYSTSTMGTGTMGTSTVITHTGSTLSLLGQEPRLHDCPGMAGSGSGFPPAACALQGYPPGTIAAAPPHTSLPCPNLSHFFSVPQQPSVPANRGKHKRKSEGARGAGSVATAPIPPQHTSCLAKLLSASTQERKPAMSFDAPLHGPKGPRTTSPISLPASSGLPTGPQMQMSSPWSSSGASLSHCQMASHGNQGVQAGASQGSAVSALLTQGPALLIPKTERLSPVKICGTEGRRLTMSFPGSSGQTSPTHHLEMGSNPESPHSLPGHAKTEPNRTETRRITHISAEQKRRFNIKLGFDTLNNLVTSLSSQPSIKISKATTLHKTAEYISKMQQERAQLQEEAQRLREEVMALNSAISVCQQQLPATGVPITPQRFDHMREKFREYVRAQTLQNWKFWIFSIIIEPLFESYNSMVSTASLEELCRTTLSWLDQHCSLPALRPTALNSLRLLSTSTSILTDPTLVPDQANQAVCQAHPSHSYTH</sequence>
<dbReference type="InterPro" id="IPR036638">
    <property type="entry name" value="HLH_DNA-bd_sf"/>
</dbReference>
<evidence type="ECO:0000256" key="1">
    <source>
        <dbReference type="ARBA" id="ARBA00004123"/>
    </source>
</evidence>
<evidence type="ECO:0000256" key="5">
    <source>
        <dbReference type="ARBA" id="ARBA00023163"/>
    </source>
</evidence>
<dbReference type="FunFam" id="4.10.280.10:FF:000028">
    <property type="entry name" value="MLX interacting protein like"/>
    <property type="match status" value="1"/>
</dbReference>
<dbReference type="GeneID" id="105896059"/>
<dbReference type="InterPro" id="IPR052207">
    <property type="entry name" value="Max-like/E-box_TFs"/>
</dbReference>
<evidence type="ECO:0000313" key="10">
    <source>
        <dbReference type="Proteomes" id="UP000515152"/>
    </source>
</evidence>
<feature type="compositionally biased region" description="Basic and acidic residues" evidence="8">
    <location>
        <begin position="1"/>
        <end position="19"/>
    </location>
</feature>
<feature type="region of interest" description="Disordered" evidence="8">
    <location>
        <begin position="545"/>
        <end position="572"/>
    </location>
</feature>
<dbReference type="SMART" id="SM00353">
    <property type="entry name" value="HLH"/>
    <property type="match status" value="1"/>
</dbReference>
<dbReference type="KEGG" id="char:105896059"/>
<gene>
    <name evidence="11" type="primary">LOC105896059</name>
</gene>
<dbReference type="Proteomes" id="UP000515152">
    <property type="component" value="Chromosome 8"/>
</dbReference>
<feature type="coiled-coil region" evidence="7">
    <location>
        <begin position="780"/>
        <end position="821"/>
    </location>
</feature>
<dbReference type="CDD" id="cd19689">
    <property type="entry name" value="bHLHzip_MLXIPL"/>
    <property type="match status" value="1"/>
</dbReference>
<feature type="compositionally biased region" description="Low complexity" evidence="8">
    <location>
        <begin position="340"/>
        <end position="369"/>
    </location>
</feature>
<dbReference type="GO" id="GO:0005634">
    <property type="term" value="C:nucleus"/>
    <property type="evidence" value="ECO:0007669"/>
    <property type="project" value="UniProtKB-SubCell"/>
</dbReference>
<dbReference type="PROSITE" id="PS50888">
    <property type="entry name" value="BHLH"/>
    <property type="match status" value="1"/>
</dbReference>
<keyword evidence="3" id="KW-0805">Transcription regulation</keyword>
<feature type="region of interest" description="Disordered" evidence="8">
    <location>
        <begin position="340"/>
        <end position="382"/>
    </location>
</feature>
<keyword evidence="6" id="KW-0539">Nucleus</keyword>
<evidence type="ECO:0000256" key="2">
    <source>
        <dbReference type="ARBA" id="ARBA00022553"/>
    </source>
</evidence>
<feature type="region of interest" description="Disordered" evidence="8">
    <location>
        <begin position="590"/>
        <end position="643"/>
    </location>
</feature>
<reference evidence="11" key="1">
    <citation type="submission" date="2025-08" db="UniProtKB">
        <authorList>
            <consortium name="RefSeq"/>
        </authorList>
    </citation>
    <scope>IDENTIFICATION</scope>
</reference>
<evidence type="ECO:0000256" key="6">
    <source>
        <dbReference type="ARBA" id="ARBA00023242"/>
    </source>
</evidence>
<feature type="region of interest" description="Disordered" evidence="8">
    <location>
        <begin position="693"/>
        <end position="735"/>
    </location>
</feature>
<dbReference type="GO" id="GO:0000978">
    <property type="term" value="F:RNA polymerase II cis-regulatory region sequence-specific DNA binding"/>
    <property type="evidence" value="ECO:0007669"/>
    <property type="project" value="TreeGrafter"/>
</dbReference>
<name>A0A6P8FYJ4_CLUHA</name>
<comment type="subcellular location">
    <subcellularLocation>
        <location evidence="1">Nucleus</location>
    </subcellularLocation>
</comment>
<dbReference type="PANTHER" id="PTHR15741:SF41">
    <property type="entry name" value="CARBOHYDRATE-RESPONSIVE ELEMENT-BINDING PROTEIN-LIKE"/>
    <property type="match status" value="1"/>
</dbReference>
<organism evidence="10 11">
    <name type="scientific">Clupea harengus</name>
    <name type="common">Atlantic herring</name>
    <dbReference type="NCBI Taxonomy" id="7950"/>
    <lineage>
        <taxon>Eukaryota</taxon>
        <taxon>Metazoa</taxon>
        <taxon>Chordata</taxon>
        <taxon>Craniata</taxon>
        <taxon>Vertebrata</taxon>
        <taxon>Euteleostomi</taxon>
        <taxon>Actinopterygii</taxon>
        <taxon>Neopterygii</taxon>
        <taxon>Teleostei</taxon>
        <taxon>Clupei</taxon>
        <taxon>Clupeiformes</taxon>
        <taxon>Clupeoidei</taxon>
        <taxon>Clupeidae</taxon>
        <taxon>Clupea</taxon>
    </lineage>
</organism>
<keyword evidence="5" id="KW-0804">Transcription</keyword>
<dbReference type="InterPro" id="IPR011598">
    <property type="entry name" value="bHLH_dom"/>
</dbReference>
<feature type="compositionally biased region" description="Acidic residues" evidence="8">
    <location>
        <begin position="23"/>
        <end position="33"/>
    </location>
</feature>
<dbReference type="OrthoDB" id="6022628at2759"/>
<evidence type="ECO:0000259" key="9">
    <source>
        <dbReference type="PROSITE" id="PS50888"/>
    </source>
</evidence>
<feature type="domain" description="BHLH" evidence="9">
    <location>
        <begin position="736"/>
        <end position="790"/>
    </location>
</feature>
<keyword evidence="4" id="KW-0238">DNA-binding</keyword>
<proteinExistence type="predicted"/>
<dbReference type="Gene3D" id="4.10.280.10">
    <property type="entry name" value="Helix-loop-helix DNA-binding domain"/>
    <property type="match status" value="1"/>
</dbReference>